<feature type="signal peptide" evidence="2">
    <location>
        <begin position="1"/>
        <end position="27"/>
    </location>
</feature>
<dbReference type="PIRSF" id="PIRSF017082">
    <property type="entry name" value="YflP"/>
    <property type="match status" value="1"/>
</dbReference>
<dbReference type="InterPro" id="IPR042100">
    <property type="entry name" value="Bug_dom1"/>
</dbReference>
<dbReference type="KEGG" id="pus:CKA81_12065"/>
<feature type="chain" id="PRO_5019407623" evidence="2">
    <location>
        <begin position="28"/>
        <end position="324"/>
    </location>
</feature>
<comment type="similarity">
    <text evidence="1">Belongs to the UPF0065 (bug) family.</text>
</comment>
<dbReference type="PANTHER" id="PTHR42928">
    <property type="entry name" value="TRICARBOXYLATE-BINDING PROTEIN"/>
    <property type="match status" value="1"/>
</dbReference>
<dbReference type="PANTHER" id="PTHR42928:SF5">
    <property type="entry name" value="BLR1237 PROTEIN"/>
    <property type="match status" value="1"/>
</dbReference>
<dbReference type="Gene3D" id="3.40.190.150">
    <property type="entry name" value="Bordetella uptake gene, domain 1"/>
    <property type="match status" value="1"/>
</dbReference>
<gene>
    <name evidence="3" type="ORF">CKA81_12065</name>
</gene>
<proteinExistence type="inferred from homology"/>
<accession>A0A410GDY1</accession>
<dbReference type="CDD" id="cd13578">
    <property type="entry name" value="PBP2_Bug27"/>
    <property type="match status" value="1"/>
</dbReference>
<dbReference type="Proteomes" id="UP000283474">
    <property type="component" value="Chromosome"/>
</dbReference>
<protein>
    <submittedName>
        <fullName evidence="3">MFS transporter</fullName>
    </submittedName>
</protein>
<keyword evidence="4" id="KW-1185">Reference proteome</keyword>
<evidence type="ECO:0000256" key="1">
    <source>
        <dbReference type="ARBA" id="ARBA00006987"/>
    </source>
</evidence>
<dbReference type="Pfam" id="PF03401">
    <property type="entry name" value="TctC"/>
    <property type="match status" value="1"/>
</dbReference>
<dbReference type="OrthoDB" id="8678477at2"/>
<evidence type="ECO:0000256" key="2">
    <source>
        <dbReference type="SAM" id="SignalP"/>
    </source>
</evidence>
<evidence type="ECO:0000313" key="4">
    <source>
        <dbReference type="Proteomes" id="UP000283474"/>
    </source>
</evidence>
<dbReference type="EMBL" id="CP022987">
    <property type="protein sequence ID" value="QAA94479.1"/>
    <property type="molecule type" value="Genomic_DNA"/>
</dbReference>
<dbReference type="InterPro" id="IPR005064">
    <property type="entry name" value="BUG"/>
</dbReference>
<sequence>MRLNMIRLGLVALSALAVVPSVTLAQAYPSKPITIVVPFPAGGTLDNLTRSLGQKLGESFKQPVIIDNKPGAGTLIGTEIVARAAPDGYTLGMVANSFAINPSLHESLRYDTVKDFAPISWVAYTPHMLVAHPDVPVKSLKDIIAAAKAKPGELSFASFGAGTSPHIAIEMLKTQADIDVLHIPYRGQAPALNDLLGGHVDMMFANTPDVLPHIQSGKLRAIALADDTRTASAPDVETFAEAGVKGFNSNSWYGVIAPAGTPQPIIDQLSAEFVRILGLADIRERLAAQGLEPAGTTPAEFAEHLKSEMDKAEKMVKTSNASAQ</sequence>
<dbReference type="Gene3D" id="3.40.190.10">
    <property type="entry name" value="Periplasmic binding protein-like II"/>
    <property type="match status" value="1"/>
</dbReference>
<dbReference type="AlphaFoldDB" id="A0A410GDY1"/>
<evidence type="ECO:0000313" key="3">
    <source>
        <dbReference type="EMBL" id="QAA94479.1"/>
    </source>
</evidence>
<dbReference type="RefSeq" id="WP_128355476.1">
    <property type="nucleotide sequence ID" value="NZ_CP022987.1"/>
</dbReference>
<organism evidence="3 4">
    <name type="scientific">Pollutimonas thiosulfatoxidans</name>
    <dbReference type="NCBI Taxonomy" id="2028345"/>
    <lineage>
        <taxon>Bacteria</taxon>
        <taxon>Pseudomonadati</taxon>
        <taxon>Pseudomonadota</taxon>
        <taxon>Betaproteobacteria</taxon>
        <taxon>Burkholderiales</taxon>
        <taxon>Alcaligenaceae</taxon>
        <taxon>Pollutimonas</taxon>
    </lineage>
</organism>
<dbReference type="SUPFAM" id="SSF53850">
    <property type="entry name" value="Periplasmic binding protein-like II"/>
    <property type="match status" value="1"/>
</dbReference>
<name>A0A410GDY1_9BURK</name>
<reference evidence="3 4" key="1">
    <citation type="submission" date="2017-08" db="EMBL/GenBank/DDBJ databases">
        <authorList>
            <person name="Park S.-J."/>
            <person name="Kim H."/>
        </authorList>
    </citation>
    <scope>NUCLEOTIDE SEQUENCE [LARGE SCALE GENOMIC DNA]</scope>
    <source>
        <strain evidence="4">ye3</strain>
    </source>
</reference>
<keyword evidence="2" id="KW-0732">Signal</keyword>